<feature type="domain" description="HTH hxlR-type" evidence="4">
    <location>
        <begin position="12"/>
        <end position="111"/>
    </location>
</feature>
<accession>A0ABY7AB01</accession>
<evidence type="ECO:0000259" key="4">
    <source>
        <dbReference type="PROSITE" id="PS51118"/>
    </source>
</evidence>
<keyword evidence="2" id="KW-0238">DNA-binding</keyword>
<name>A0ABY7AB01_9FIRM</name>
<dbReference type="SUPFAM" id="SSF46785">
    <property type="entry name" value="Winged helix' DNA-binding domain"/>
    <property type="match status" value="1"/>
</dbReference>
<evidence type="ECO:0000256" key="2">
    <source>
        <dbReference type="ARBA" id="ARBA00023125"/>
    </source>
</evidence>
<keyword evidence="6" id="KW-1185">Reference proteome</keyword>
<evidence type="ECO:0000256" key="3">
    <source>
        <dbReference type="ARBA" id="ARBA00023163"/>
    </source>
</evidence>
<evidence type="ECO:0000256" key="1">
    <source>
        <dbReference type="ARBA" id="ARBA00023015"/>
    </source>
</evidence>
<dbReference type="EMBL" id="CP113524">
    <property type="protein sequence ID" value="WAJ23672.1"/>
    <property type="molecule type" value="Genomic_DNA"/>
</dbReference>
<dbReference type="InterPro" id="IPR002577">
    <property type="entry name" value="HTH_HxlR"/>
</dbReference>
<gene>
    <name evidence="5" type="ORF">OW255_19280</name>
</gene>
<dbReference type="Proteomes" id="UP001163115">
    <property type="component" value="Chromosome"/>
</dbReference>
<dbReference type="Pfam" id="PF01638">
    <property type="entry name" value="HxlR"/>
    <property type="match status" value="1"/>
</dbReference>
<organism evidence="5 6">
    <name type="scientific">Lacrimispora xylanolytica</name>
    <dbReference type="NCBI Taxonomy" id="29375"/>
    <lineage>
        <taxon>Bacteria</taxon>
        <taxon>Bacillati</taxon>
        <taxon>Bacillota</taxon>
        <taxon>Clostridia</taxon>
        <taxon>Lachnospirales</taxon>
        <taxon>Lachnospiraceae</taxon>
        <taxon>Lacrimispora</taxon>
    </lineage>
</organism>
<evidence type="ECO:0000313" key="6">
    <source>
        <dbReference type="Proteomes" id="UP001163115"/>
    </source>
</evidence>
<dbReference type="PROSITE" id="PS51118">
    <property type="entry name" value="HTH_HXLR"/>
    <property type="match status" value="1"/>
</dbReference>
<protein>
    <submittedName>
        <fullName evidence="5">Helix-turn-helix domain-containing protein</fullName>
    </submittedName>
</protein>
<dbReference type="InterPro" id="IPR036388">
    <property type="entry name" value="WH-like_DNA-bd_sf"/>
</dbReference>
<keyword evidence="1" id="KW-0805">Transcription regulation</keyword>
<dbReference type="PANTHER" id="PTHR33204:SF29">
    <property type="entry name" value="TRANSCRIPTIONAL REGULATOR"/>
    <property type="match status" value="1"/>
</dbReference>
<keyword evidence="3" id="KW-0804">Transcription</keyword>
<reference evidence="5" key="1">
    <citation type="submission" date="2022-11" db="EMBL/GenBank/DDBJ databases">
        <title>Lacrimispora xylanolytica sy1, complete genome.</title>
        <authorList>
            <person name="Choi S."/>
        </authorList>
    </citation>
    <scope>NUCLEOTIDE SEQUENCE</scope>
    <source>
        <strain evidence="5">Sy1</strain>
    </source>
</reference>
<dbReference type="InterPro" id="IPR036390">
    <property type="entry name" value="WH_DNA-bd_sf"/>
</dbReference>
<dbReference type="PANTHER" id="PTHR33204">
    <property type="entry name" value="TRANSCRIPTIONAL REGULATOR, MARR FAMILY"/>
    <property type="match status" value="1"/>
</dbReference>
<sequence>MSMDFNLKFGNCPIYYTISKIEGKWKWVILYKLYRCKVIRYNRLWYELQPIAHRTLSKQLKELEADGLVHREQYNEVPPRVEYSLTEDGETLTPILELMSEWGERHINPKQKVSDHQD</sequence>
<dbReference type="Gene3D" id="1.10.10.10">
    <property type="entry name" value="Winged helix-like DNA-binding domain superfamily/Winged helix DNA-binding domain"/>
    <property type="match status" value="1"/>
</dbReference>
<proteinExistence type="predicted"/>
<evidence type="ECO:0000313" key="5">
    <source>
        <dbReference type="EMBL" id="WAJ23672.1"/>
    </source>
</evidence>